<comment type="caution">
    <text evidence="1">The sequence shown here is derived from an EMBL/GenBank/DDBJ whole genome shotgun (WGS) entry which is preliminary data.</text>
</comment>
<dbReference type="EMBL" id="JACJQL010000009">
    <property type="protein sequence ID" value="MBD2251331.1"/>
    <property type="molecule type" value="Genomic_DNA"/>
</dbReference>
<name>A0ABR8BBV9_9NOSO</name>
<organism evidence="1 2">
    <name type="scientific">Nostoc parmelioides FACHB-3921</name>
    <dbReference type="NCBI Taxonomy" id="2692909"/>
    <lineage>
        <taxon>Bacteria</taxon>
        <taxon>Bacillati</taxon>
        <taxon>Cyanobacteriota</taxon>
        <taxon>Cyanophyceae</taxon>
        <taxon>Nostocales</taxon>
        <taxon>Nostocaceae</taxon>
        <taxon>Nostoc</taxon>
    </lineage>
</organism>
<evidence type="ECO:0000313" key="2">
    <source>
        <dbReference type="Proteomes" id="UP000621307"/>
    </source>
</evidence>
<gene>
    <name evidence="1" type="ORF">H6G14_08410</name>
</gene>
<proteinExistence type="predicted"/>
<reference evidence="1 2" key="1">
    <citation type="journal article" date="2020" name="ISME J.">
        <title>Comparative genomics reveals insights into cyanobacterial evolution and habitat adaptation.</title>
        <authorList>
            <person name="Chen M.Y."/>
            <person name="Teng W.K."/>
            <person name="Zhao L."/>
            <person name="Hu C.X."/>
            <person name="Zhou Y.K."/>
            <person name="Han B.P."/>
            <person name="Song L.R."/>
            <person name="Shu W.S."/>
        </authorList>
    </citation>
    <scope>NUCLEOTIDE SEQUENCE [LARGE SCALE GENOMIC DNA]</scope>
    <source>
        <strain evidence="1 2">FACHB-3921</strain>
    </source>
</reference>
<dbReference type="RefSeq" id="WP_190566789.1">
    <property type="nucleotide sequence ID" value="NZ_JACJQL010000009.1"/>
</dbReference>
<keyword evidence="2" id="KW-1185">Reference proteome</keyword>
<evidence type="ECO:0000313" key="1">
    <source>
        <dbReference type="EMBL" id="MBD2251331.1"/>
    </source>
</evidence>
<accession>A0ABR8BBV9</accession>
<protein>
    <submittedName>
        <fullName evidence="1">Uncharacterized protein</fullName>
    </submittedName>
</protein>
<sequence>MIVEYVSVPFFSQIGISWLNNCVLLLGKENNPQGVSGITYTNLINDCNTSLGEDAMPVATTRGTAATRWLINRVSTDGLF</sequence>
<dbReference type="Proteomes" id="UP000621307">
    <property type="component" value="Unassembled WGS sequence"/>
</dbReference>